<evidence type="ECO:0000256" key="1">
    <source>
        <dbReference type="ARBA" id="ARBA00004083"/>
    </source>
</evidence>
<evidence type="ECO:0000256" key="9">
    <source>
        <dbReference type="SAM" id="MobiDB-lite"/>
    </source>
</evidence>
<organism evidence="10">
    <name type="scientific">Plocamium cartilagineum</name>
    <name type="common">Red comb weed</name>
    <name type="synonym">Gelidium cartilagineum</name>
    <dbReference type="NCBI Taxonomy" id="31452"/>
    <lineage>
        <taxon>Eukaryota</taxon>
        <taxon>Rhodophyta</taxon>
        <taxon>Florideophyceae</taxon>
        <taxon>Rhodymeniophycidae</taxon>
        <taxon>Plocamiales</taxon>
        <taxon>Plocamiaceae</taxon>
        <taxon>Plocamium</taxon>
    </lineage>
</organism>
<evidence type="ECO:0000256" key="3">
    <source>
        <dbReference type="ARBA" id="ARBA00022730"/>
    </source>
</evidence>
<keyword evidence="10" id="KW-0934">Plastid</keyword>
<gene>
    <name evidence="10" type="primary">rpl4</name>
    <name evidence="10" type="ORF">Plocam_196</name>
</gene>
<evidence type="ECO:0000256" key="2">
    <source>
        <dbReference type="ARBA" id="ARBA00010528"/>
    </source>
</evidence>
<keyword evidence="3" id="KW-0699">rRNA-binding</keyword>
<dbReference type="GeneID" id="29074489"/>
<dbReference type="GO" id="GO:0019843">
    <property type="term" value="F:rRNA binding"/>
    <property type="evidence" value="ECO:0007669"/>
    <property type="project" value="UniProtKB-KW"/>
</dbReference>
<evidence type="ECO:0000256" key="8">
    <source>
        <dbReference type="ARBA" id="ARBA00035387"/>
    </source>
</evidence>
<dbReference type="GO" id="GO:1990904">
    <property type="term" value="C:ribonucleoprotein complex"/>
    <property type="evidence" value="ECO:0007669"/>
    <property type="project" value="UniProtKB-KW"/>
</dbReference>
<dbReference type="PANTHER" id="PTHR10746:SF17">
    <property type="entry name" value="LARGE RIBOSOMAL SUBUNIT PROTEIN UL4C"/>
    <property type="match status" value="1"/>
</dbReference>
<dbReference type="EMBL" id="KX284727">
    <property type="protein sequence ID" value="AOM68032.1"/>
    <property type="molecule type" value="Genomic_DNA"/>
</dbReference>
<proteinExistence type="inferred from homology"/>
<evidence type="ECO:0000256" key="4">
    <source>
        <dbReference type="ARBA" id="ARBA00022884"/>
    </source>
</evidence>
<dbReference type="Pfam" id="PF00573">
    <property type="entry name" value="Ribosomal_L4"/>
    <property type="match status" value="1"/>
</dbReference>
<evidence type="ECO:0000313" key="10">
    <source>
        <dbReference type="EMBL" id="AOM68032.1"/>
    </source>
</evidence>
<keyword evidence="4" id="KW-0694">RNA-binding</keyword>
<accession>A0A1C9CI55</accession>
<dbReference type="GO" id="GO:0003735">
    <property type="term" value="F:structural constituent of ribosome"/>
    <property type="evidence" value="ECO:0007669"/>
    <property type="project" value="InterPro"/>
</dbReference>
<name>A0A1C9CI55_PLOCA</name>
<dbReference type="HAMAP" id="MF_01328_B">
    <property type="entry name" value="Ribosomal_uL4_B"/>
    <property type="match status" value="1"/>
</dbReference>
<comment type="function">
    <text evidence="1">Probably binds the 23S rRNA.</text>
</comment>
<evidence type="ECO:0000256" key="7">
    <source>
        <dbReference type="ARBA" id="ARBA00035208"/>
    </source>
</evidence>
<reference evidence="10" key="1">
    <citation type="journal article" date="2016" name="BMC Biol.">
        <title>Parallel evolution of highly conserved plastid genome architecture in red seaweeds and seed plants.</title>
        <authorList>
            <person name="Lee J."/>
            <person name="Cho C.H."/>
            <person name="Park S.I."/>
            <person name="Choi J.W."/>
            <person name="Song H.S."/>
            <person name="West J.A."/>
            <person name="Bhattacharya D."/>
            <person name="Yoon H.S."/>
        </authorList>
    </citation>
    <scope>NUCLEOTIDE SEQUENCE</scope>
</reference>
<dbReference type="Gene3D" id="3.40.1370.10">
    <property type="match status" value="1"/>
</dbReference>
<comment type="similarity">
    <text evidence="2">Belongs to the universal ribosomal protein uL4 family.</text>
</comment>
<evidence type="ECO:0000256" key="6">
    <source>
        <dbReference type="ARBA" id="ARBA00023274"/>
    </source>
</evidence>
<sequence>MIIKQELTYSIITEKNLEKSSKKIIFKIKNKDEKGMYIVHRALVRQLNIKRQGNAHTKTRSEVRGGGKKPWKQKGTGRARAGSIRSPLWKGGGVIFGPRKKKYITKINKKEKQLALRTLIYNKFKKTIITENINDYFHTPSTKLVLKLINNFGLDITKKEKLLIIVNQKNKNLYLSIRNLINIELISADQLNILALIKADRLLITIDALNKIHTRYND</sequence>
<dbReference type="AlphaFoldDB" id="A0A1C9CI55"/>
<dbReference type="NCBIfam" id="TIGR03953">
    <property type="entry name" value="rplD_bact"/>
    <property type="match status" value="1"/>
</dbReference>
<feature type="region of interest" description="Disordered" evidence="9">
    <location>
        <begin position="53"/>
        <end position="78"/>
    </location>
</feature>
<dbReference type="InterPro" id="IPR023574">
    <property type="entry name" value="Ribosomal_uL4_dom_sf"/>
</dbReference>
<geneLocation type="plastid" evidence="10"/>
<dbReference type="GO" id="GO:0006412">
    <property type="term" value="P:translation"/>
    <property type="evidence" value="ECO:0007669"/>
    <property type="project" value="InterPro"/>
</dbReference>
<keyword evidence="6" id="KW-0687">Ribonucleoprotein</keyword>
<dbReference type="InterPro" id="IPR013005">
    <property type="entry name" value="Ribosomal_uL4-like"/>
</dbReference>
<feature type="compositionally biased region" description="Basic residues" evidence="9">
    <location>
        <begin position="66"/>
        <end position="77"/>
    </location>
</feature>
<dbReference type="GO" id="GO:0005840">
    <property type="term" value="C:ribosome"/>
    <property type="evidence" value="ECO:0007669"/>
    <property type="project" value="UniProtKB-KW"/>
</dbReference>
<dbReference type="RefSeq" id="YP_009298094.1">
    <property type="nucleotide sequence ID" value="NC_031179.1"/>
</dbReference>
<keyword evidence="5 10" id="KW-0689">Ribosomal protein</keyword>
<dbReference type="PANTHER" id="PTHR10746">
    <property type="entry name" value="50S RIBOSOMAL PROTEIN L4"/>
    <property type="match status" value="1"/>
</dbReference>
<dbReference type="SUPFAM" id="SSF52166">
    <property type="entry name" value="Ribosomal protein L4"/>
    <property type="match status" value="1"/>
</dbReference>
<evidence type="ECO:0000256" key="5">
    <source>
        <dbReference type="ARBA" id="ARBA00022980"/>
    </source>
</evidence>
<dbReference type="InterPro" id="IPR002136">
    <property type="entry name" value="Ribosomal_uL4"/>
</dbReference>
<protein>
    <recommendedName>
        <fullName evidence="7">Large ribosomal subunit protein uL4c</fullName>
    </recommendedName>
    <alternativeName>
        <fullName evidence="8">50S ribosomal protein L4, chloroplastic</fullName>
    </alternativeName>
</protein>